<protein>
    <submittedName>
        <fullName evidence="1">Uncharacterized protein</fullName>
    </submittedName>
</protein>
<organism evidence="1">
    <name type="scientific">Lygus hesperus</name>
    <name type="common">Western plant bug</name>
    <dbReference type="NCBI Taxonomy" id="30085"/>
    <lineage>
        <taxon>Eukaryota</taxon>
        <taxon>Metazoa</taxon>
        <taxon>Ecdysozoa</taxon>
        <taxon>Arthropoda</taxon>
        <taxon>Hexapoda</taxon>
        <taxon>Insecta</taxon>
        <taxon>Pterygota</taxon>
        <taxon>Neoptera</taxon>
        <taxon>Paraneoptera</taxon>
        <taxon>Hemiptera</taxon>
        <taxon>Heteroptera</taxon>
        <taxon>Panheteroptera</taxon>
        <taxon>Cimicomorpha</taxon>
        <taxon>Miridae</taxon>
        <taxon>Mirini</taxon>
        <taxon>Lygus</taxon>
    </lineage>
</organism>
<reference evidence="1" key="1">
    <citation type="journal article" date="2016" name="Gigascience">
        <title>De novo construction of an expanded transcriptome assembly for the western tarnished plant bug, Lygus hesperus.</title>
        <authorList>
            <person name="Tassone E.E."/>
            <person name="Geib S.M."/>
            <person name="Hall B."/>
            <person name="Fabrick J.A."/>
            <person name="Brent C.S."/>
            <person name="Hull J.J."/>
        </authorList>
    </citation>
    <scope>NUCLEOTIDE SEQUENCE</scope>
</reference>
<gene>
    <name evidence="1" type="ORF">g.14524</name>
</gene>
<dbReference type="EMBL" id="GDHC01013992">
    <property type="protein sequence ID" value="JAQ04637.1"/>
    <property type="molecule type" value="Transcribed_RNA"/>
</dbReference>
<accession>A0A146LC52</accession>
<feature type="non-terminal residue" evidence="1">
    <location>
        <position position="1"/>
    </location>
</feature>
<evidence type="ECO:0000313" key="1">
    <source>
        <dbReference type="EMBL" id="JAQ04637.1"/>
    </source>
</evidence>
<dbReference type="AlphaFoldDB" id="A0A146LC52"/>
<name>A0A146LC52_LYGHE</name>
<sequence>AAATTAVGTAIAVAGVIVGTDGLVDHLDIQNYHHCGTAVCIYHSTAPPVLFANLFDHRPLYLFPLPHQYLLNATLSLYEIVSTSYVQSQDCFSHPRVRSSLHSLR</sequence>
<proteinExistence type="predicted"/>